<dbReference type="SMART" id="SM01266">
    <property type="entry name" value="Mac"/>
    <property type="match status" value="1"/>
</dbReference>
<dbReference type="GO" id="GO:0031470">
    <property type="term" value="C:carboxysome"/>
    <property type="evidence" value="ECO:0007669"/>
    <property type="project" value="UniProtKB-ARBA"/>
</dbReference>
<evidence type="ECO:0000256" key="3">
    <source>
        <dbReference type="ARBA" id="ARBA00022737"/>
    </source>
</evidence>
<keyword evidence="2 5" id="KW-0808">Transferase</keyword>
<keyword evidence="8" id="KW-1185">Reference proteome</keyword>
<dbReference type="Pfam" id="PF12464">
    <property type="entry name" value="Mac"/>
    <property type="match status" value="1"/>
</dbReference>
<evidence type="ECO:0000313" key="8">
    <source>
        <dbReference type="Proteomes" id="UP000000268"/>
    </source>
</evidence>
<dbReference type="KEGG" id="amr:AM1_0574"/>
<feature type="domain" description="Maltose/galactoside acetyltransferase" evidence="6">
    <location>
        <begin position="5"/>
        <end position="58"/>
    </location>
</feature>
<dbReference type="HOGENOM" id="CLU_051638_3_0_3"/>
<comment type="similarity">
    <text evidence="1 5">Belongs to the transferase hexapeptide repeat family.</text>
</comment>
<dbReference type="PANTHER" id="PTHR43017">
    <property type="entry name" value="GALACTOSIDE O-ACETYLTRANSFERASE"/>
    <property type="match status" value="1"/>
</dbReference>
<dbReference type="PANTHER" id="PTHR43017:SF1">
    <property type="entry name" value="ACETYLTRANSFERASE YJL218W-RELATED"/>
    <property type="match status" value="1"/>
</dbReference>
<dbReference type="Pfam" id="PF00132">
    <property type="entry name" value="Hexapep"/>
    <property type="match status" value="1"/>
</dbReference>
<accession>B0CD33</accession>
<dbReference type="InterPro" id="IPR018357">
    <property type="entry name" value="Hexapep_transf_CS"/>
</dbReference>
<dbReference type="GO" id="GO:0008870">
    <property type="term" value="F:galactoside O-acetyltransferase activity"/>
    <property type="evidence" value="ECO:0007669"/>
    <property type="project" value="TreeGrafter"/>
</dbReference>
<dbReference type="eggNOG" id="COG0110">
    <property type="taxonomic scope" value="Bacteria"/>
</dbReference>
<name>B0CD33_ACAM1</name>
<proteinExistence type="inferred from homology"/>
<gene>
    <name evidence="7" type="ordered locus">AM1_0574</name>
</gene>
<dbReference type="OrthoDB" id="9815592at2"/>
<dbReference type="InterPro" id="IPR001451">
    <property type="entry name" value="Hexapep"/>
</dbReference>
<evidence type="ECO:0000256" key="5">
    <source>
        <dbReference type="RuleBase" id="RU367021"/>
    </source>
</evidence>
<dbReference type="PROSITE" id="PS00101">
    <property type="entry name" value="HEXAPEP_TRANSFERASES"/>
    <property type="match status" value="1"/>
</dbReference>
<dbReference type="FunFam" id="2.160.10.10:FF:000025">
    <property type="entry name" value="Hexapeptide-repeat containing-acetyltransferase"/>
    <property type="match status" value="1"/>
</dbReference>
<dbReference type="EMBL" id="CP000828">
    <property type="protein sequence ID" value="ABW25624.1"/>
    <property type="molecule type" value="Genomic_DNA"/>
</dbReference>
<protein>
    <recommendedName>
        <fullName evidence="5">Acetyltransferase</fullName>
        <ecNumber evidence="5">2.3.1.-</ecNumber>
    </recommendedName>
</protein>
<dbReference type="AlphaFoldDB" id="B0CD33"/>
<evidence type="ECO:0000256" key="2">
    <source>
        <dbReference type="ARBA" id="ARBA00022679"/>
    </source>
</evidence>
<dbReference type="InterPro" id="IPR024688">
    <property type="entry name" value="Mac_dom"/>
</dbReference>
<evidence type="ECO:0000313" key="7">
    <source>
        <dbReference type="EMBL" id="ABW25624.1"/>
    </source>
</evidence>
<keyword evidence="3" id="KW-0677">Repeat</keyword>
<sequence>MLSEKQKMLAGADYLASDAELTRERTLAHTKCHEFNATPGCSPEKLEILVQSFGSHGTDCYIEPPFFFDYGYNLFLGQNVYLNFNCVILDCSLVIIGDFVKFGPNVQVYTAGHSLDNAKRLQGFEFAKPITIGSNTWVGGGSIILPGVDIGENAVIGAGSLVSKSIPANVVAVGNPCRVIRVNE</sequence>
<dbReference type="SUPFAM" id="SSF51161">
    <property type="entry name" value="Trimeric LpxA-like enzymes"/>
    <property type="match status" value="1"/>
</dbReference>
<dbReference type="RefSeq" id="WP_012161223.1">
    <property type="nucleotide sequence ID" value="NC_009925.1"/>
</dbReference>
<dbReference type="CDD" id="cd03357">
    <property type="entry name" value="LbH_MAT_GAT"/>
    <property type="match status" value="1"/>
</dbReference>
<dbReference type="EC" id="2.3.1.-" evidence="5"/>
<evidence type="ECO:0000256" key="4">
    <source>
        <dbReference type="ARBA" id="ARBA00023315"/>
    </source>
</evidence>
<reference evidence="7 8" key="1">
    <citation type="journal article" date="2008" name="Proc. Natl. Acad. Sci. U.S.A.">
        <title>Niche adaptation and genome expansion in the chlorophyll d-producing cyanobacterium Acaryochloris marina.</title>
        <authorList>
            <person name="Swingley W.D."/>
            <person name="Chen M."/>
            <person name="Cheung P.C."/>
            <person name="Conrad A.L."/>
            <person name="Dejesa L.C."/>
            <person name="Hao J."/>
            <person name="Honchak B.M."/>
            <person name="Karbach L.E."/>
            <person name="Kurdoglu A."/>
            <person name="Lahiri S."/>
            <person name="Mastrian S.D."/>
            <person name="Miyashita H."/>
            <person name="Page L."/>
            <person name="Ramakrishna P."/>
            <person name="Satoh S."/>
            <person name="Sattley W.M."/>
            <person name="Shimada Y."/>
            <person name="Taylor H.L."/>
            <person name="Tomo T."/>
            <person name="Tsuchiya T."/>
            <person name="Wang Z.T."/>
            <person name="Raymond J."/>
            <person name="Mimuro M."/>
            <person name="Blankenship R.E."/>
            <person name="Touchman J.W."/>
        </authorList>
    </citation>
    <scope>NUCLEOTIDE SEQUENCE [LARGE SCALE GENOMIC DNA]</scope>
    <source>
        <strain evidence="8">MBIC 11017</strain>
    </source>
</reference>
<dbReference type="Proteomes" id="UP000000268">
    <property type="component" value="Chromosome"/>
</dbReference>
<dbReference type="GO" id="GO:0043886">
    <property type="term" value="F:structural constituent of carboxysome shell"/>
    <property type="evidence" value="ECO:0007669"/>
    <property type="project" value="UniProtKB-ARBA"/>
</dbReference>
<dbReference type="Gene3D" id="2.160.10.10">
    <property type="entry name" value="Hexapeptide repeat proteins"/>
    <property type="match status" value="1"/>
</dbReference>
<keyword evidence="4 5" id="KW-0012">Acyltransferase</keyword>
<evidence type="ECO:0000256" key="1">
    <source>
        <dbReference type="ARBA" id="ARBA00007274"/>
    </source>
</evidence>
<dbReference type="InterPro" id="IPR011004">
    <property type="entry name" value="Trimer_LpxA-like_sf"/>
</dbReference>
<organism evidence="7 8">
    <name type="scientific">Acaryochloris marina (strain MBIC 11017)</name>
    <dbReference type="NCBI Taxonomy" id="329726"/>
    <lineage>
        <taxon>Bacteria</taxon>
        <taxon>Bacillati</taxon>
        <taxon>Cyanobacteriota</taxon>
        <taxon>Cyanophyceae</taxon>
        <taxon>Acaryochloridales</taxon>
        <taxon>Acaryochloridaceae</taxon>
        <taxon>Acaryochloris</taxon>
    </lineage>
</organism>
<evidence type="ECO:0000259" key="6">
    <source>
        <dbReference type="SMART" id="SM01266"/>
    </source>
</evidence>
<dbReference type="InterPro" id="IPR039369">
    <property type="entry name" value="LacA-like"/>
</dbReference>
<dbReference type="STRING" id="329726.AM1_0574"/>